<dbReference type="EMBL" id="JADUNO010000018">
    <property type="protein sequence ID" value="MBH1639332.1"/>
    <property type="molecule type" value="Genomic_DNA"/>
</dbReference>
<evidence type="ECO:0000313" key="2">
    <source>
        <dbReference type="Proteomes" id="UP000616785"/>
    </source>
</evidence>
<dbReference type="AlphaFoldDB" id="A0AA40XYK4"/>
<organism evidence="1 2">
    <name type="scientific">Stenotrophomonas maltophilia</name>
    <name type="common">Pseudomonas maltophilia</name>
    <name type="synonym">Xanthomonas maltophilia</name>
    <dbReference type="NCBI Taxonomy" id="40324"/>
    <lineage>
        <taxon>Bacteria</taxon>
        <taxon>Pseudomonadati</taxon>
        <taxon>Pseudomonadota</taxon>
        <taxon>Gammaproteobacteria</taxon>
        <taxon>Lysobacterales</taxon>
        <taxon>Lysobacteraceae</taxon>
        <taxon>Stenotrophomonas</taxon>
        <taxon>Stenotrophomonas maltophilia group</taxon>
    </lineage>
</organism>
<name>A0AA40XYK4_STEMA</name>
<proteinExistence type="predicted"/>
<dbReference type="Proteomes" id="UP000616785">
    <property type="component" value="Unassembled WGS sequence"/>
</dbReference>
<dbReference type="PANTHER" id="PTHR12526">
    <property type="entry name" value="GLYCOSYLTRANSFERASE"/>
    <property type="match status" value="1"/>
</dbReference>
<reference evidence="1" key="1">
    <citation type="submission" date="2020-11" db="EMBL/GenBank/DDBJ databases">
        <title>Enhanced detection system for hospital associated transmission using whole genome sequencing surveillance.</title>
        <authorList>
            <person name="Harrison L.H."/>
            <person name="Van Tyne D."/>
            <person name="Marsh J.W."/>
            <person name="Griffith M.P."/>
            <person name="Snyder D.J."/>
            <person name="Cooper V.S."/>
            <person name="Mustapha M."/>
        </authorList>
    </citation>
    <scope>NUCLEOTIDE SEQUENCE</scope>
    <source>
        <strain evidence="1">STEN00092</strain>
    </source>
</reference>
<dbReference type="SUPFAM" id="SSF53756">
    <property type="entry name" value="UDP-Glycosyltransferase/glycogen phosphorylase"/>
    <property type="match status" value="1"/>
</dbReference>
<gene>
    <name evidence="1" type="ORF">I5U57_07750</name>
</gene>
<accession>A0AA40XYK4</accession>
<evidence type="ECO:0000313" key="1">
    <source>
        <dbReference type="EMBL" id="MBH1639332.1"/>
    </source>
</evidence>
<comment type="caution">
    <text evidence="1">The sequence shown here is derived from an EMBL/GenBank/DDBJ whole genome shotgun (WGS) entry which is preliminary data.</text>
</comment>
<dbReference type="Gene3D" id="3.40.50.2000">
    <property type="entry name" value="Glycogen Phosphorylase B"/>
    <property type="match status" value="2"/>
</dbReference>
<protein>
    <submittedName>
        <fullName evidence="1">Glycosyltransferase family 4 protein</fullName>
    </submittedName>
</protein>
<dbReference type="CDD" id="cd03801">
    <property type="entry name" value="GT4_PimA-like"/>
    <property type="match status" value="1"/>
</dbReference>
<sequence length="484" mass="54590">MISRSFARRAYHLLDRQLLSRLPDHIQRKLISQLLSLGKRIHPSAKWPVSADHVLDRRSLREPVAALRTLPQWAVEDMENLSLQVDPLLSPGEFLGSHPQARYAPTHWTQAGKAYQRILDLIGSRRFDTILFVPWLKRGGADLAALYHARLCSGELGHRTLVLATEDGDSPWADRLPRASLYIDAGKEFRGLSTAMQEREIVLARLILQLAPSRIHIINSHSAWRMLERFGLAIRQRTRIFVSLYCDELAESGRAQGLAQQHLPTTSQWLDAVITDNSASPESWCQQLGIRRDLFRVVHFPAPSMDNAPSFTLQPGKRVLWASRLERQKRPDLLVDIATMLKDVHWDVHGTALSADDPHLAALTRLDNVTLHGPFDRFQDIVLPQHRAYVYTTAWDGLPNVLLEAAAAGLPIVAPDVGGIRDLVPAQSLLGTRATALDYVKDIEQLSDNQVRQQRLCMQNLQVATFTWEAFARDMCRIEGYANA</sequence>
<dbReference type="Pfam" id="PF13692">
    <property type="entry name" value="Glyco_trans_1_4"/>
    <property type="match status" value="1"/>
</dbReference>